<proteinExistence type="predicted"/>
<name>A0A1D2J2J4_PARBR</name>
<dbReference type="AlphaFoldDB" id="A0A1D2J2J4"/>
<accession>A0A1D2J2J4</accession>
<organism evidence="1 2">
    <name type="scientific">Paracoccidioides brasiliensis</name>
    <dbReference type="NCBI Taxonomy" id="121759"/>
    <lineage>
        <taxon>Eukaryota</taxon>
        <taxon>Fungi</taxon>
        <taxon>Dikarya</taxon>
        <taxon>Ascomycota</taxon>
        <taxon>Pezizomycotina</taxon>
        <taxon>Eurotiomycetes</taxon>
        <taxon>Eurotiomycetidae</taxon>
        <taxon>Onygenales</taxon>
        <taxon>Ajellomycetaceae</taxon>
        <taxon>Paracoccidioides</taxon>
    </lineage>
</organism>
<dbReference type="EMBL" id="LZYO01001290">
    <property type="protein sequence ID" value="ODH12524.1"/>
    <property type="molecule type" value="Genomic_DNA"/>
</dbReference>
<reference evidence="1 2" key="1">
    <citation type="submission" date="2016-06" db="EMBL/GenBank/DDBJ databases">
        <authorList>
            <person name="Kjaerup R.B."/>
            <person name="Dalgaard T.S."/>
            <person name="Juul-Madsen H.R."/>
        </authorList>
    </citation>
    <scope>NUCLEOTIDE SEQUENCE [LARGE SCALE GENOMIC DNA]</scope>
    <source>
        <strain evidence="1 2">Pb300</strain>
    </source>
</reference>
<comment type="caution">
    <text evidence="1">The sequence shown here is derived from an EMBL/GenBank/DDBJ whole genome shotgun (WGS) entry which is preliminary data.</text>
</comment>
<sequence length="38" mass="4654">MTGFEDFIKLFTMNELHDHDMYLNDLWLVQQKVIMISH</sequence>
<evidence type="ECO:0000313" key="1">
    <source>
        <dbReference type="EMBL" id="ODH12524.1"/>
    </source>
</evidence>
<dbReference type="Proteomes" id="UP000242814">
    <property type="component" value="Unassembled WGS sequence"/>
</dbReference>
<gene>
    <name evidence="1" type="ORF">ACO22_08180</name>
</gene>
<protein>
    <submittedName>
        <fullName evidence="1">Uncharacterized protein</fullName>
    </submittedName>
</protein>
<evidence type="ECO:0000313" key="2">
    <source>
        <dbReference type="Proteomes" id="UP000242814"/>
    </source>
</evidence>